<dbReference type="PANTHER" id="PTHR10953">
    <property type="entry name" value="UBIQUITIN-ACTIVATING ENZYME E1"/>
    <property type="match status" value="1"/>
</dbReference>
<protein>
    <recommendedName>
        <fullName evidence="10">Molybdopterin-synthase adenylyltransferase</fullName>
        <ecNumber evidence="9">2.7.7.80</ecNumber>
    </recommendedName>
    <alternativeName>
        <fullName evidence="13">MoaD protein adenylase</fullName>
    </alternativeName>
    <alternativeName>
        <fullName evidence="11">Molybdopterin-converting factor subunit 1 adenylase</fullName>
    </alternativeName>
    <alternativeName>
        <fullName evidence="12">Sulfur carrier protein MoaD adenylyltransferase</fullName>
    </alternativeName>
</protein>
<proteinExistence type="inferred from homology"/>
<dbReference type="GO" id="GO:0061605">
    <property type="term" value="F:molybdopterin-synthase adenylyltransferase activity"/>
    <property type="evidence" value="ECO:0007669"/>
    <property type="project" value="UniProtKB-EC"/>
</dbReference>
<dbReference type="EMBL" id="NASK01000091">
    <property type="protein sequence ID" value="OTQ49941.1"/>
    <property type="molecule type" value="Genomic_DNA"/>
</dbReference>
<evidence type="ECO:0000256" key="9">
    <source>
        <dbReference type="ARBA" id="ARBA00066884"/>
    </source>
</evidence>
<evidence type="ECO:0000256" key="5">
    <source>
        <dbReference type="ARBA" id="ARBA00022840"/>
    </source>
</evidence>
<dbReference type="InterPro" id="IPR000594">
    <property type="entry name" value="ThiF_NAD_FAD-bd"/>
</dbReference>
<evidence type="ECO:0000256" key="12">
    <source>
        <dbReference type="ARBA" id="ARBA00075328"/>
    </source>
</evidence>
<name>A0A242NV44_9GAMM</name>
<evidence type="ECO:0000256" key="7">
    <source>
        <dbReference type="ARBA" id="ARBA00055169"/>
    </source>
</evidence>
<evidence type="ECO:0000256" key="13">
    <source>
        <dbReference type="ARBA" id="ARBA00078531"/>
    </source>
</evidence>
<dbReference type="SUPFAM" id="SSF69572">
    <property type="entry name" value="Activating enzymes of the ubiquitin-like proteins"/>
    <property type="match status" value="1"/>
</dbReference>
<dbReference type="OrthoDB" id="9804286at2"/>
<dbReference type="Gene3D" id="3.40.50.720">
    <property type="entry name" value="NAD(P)-binding Rossmann-like Domain"/>
    <property type="match status" value="1"/>
</dbReference>
<feature type="transmembrane region" description="Helical" evidence="14">
    <location>
        <begin position="33"/>
        <end position="52"/>
    </location>
</feature>
<evidence type="ECO:0000256" key="3">
    <source>
        <dbReference type="ARBA" id="ARBA00022679"/>
    </source>
</evidence>
<dbReference type="GO" id="GO:0005829">
    <property type="term" value="C:cytosol"/>
    <property type="evidence" value="ECO:0007669"/>
    <property type="project" value="TreeGrafter"/>
</dbReference>
<comment type="pathway">
    <text evidence="1">Cofactor biosynthesis; molybdopterin biosynthesis.</text>
</comment>
<reference evidence="16 17" key="1">
    <citation type="submission" date="2017-03" db="EMBL/GenBank/DDBJ databases">
        <title>Comparative genomics of honeybee gut symbionts reveal geographically distinct and subgroup specific antibiotic resistance.</title>
        <authorList>
            <person name="Ludvigsen J."/>
            <person name="Porcellato D."/>
            <person name="Labee-Lund T.M."/>
            <person name="Amdam G.V."/>
            <person name="Rudi K."/>
        </authorList>
    </citation>
    <scope>NUCLEOTIDE SEQUENCE [LARGE SCALE GENOMIC DNA]</scope>
    <source>
        <strain evidence="16 17">A-4-12</strain>
    </source>
</reference>
<keyword evidence="14" id="KW-1133">Transmembrane helix</keyword>
<dbReference type="PANTHER" id="PTHR10953:SF194">
    <property type="entry name" value="MOLYBDOPTERIN-SYNTHASE ADENYLYLTRANSFERASE"/>
    <property type="match status" value="1"/>
</dbReference>
<comment type="function">
    <text evidence="7">Catalyzes the adenylation by ATP of the carboxyl group of the C-terminal glycine of sulfur carrier protein MoaD.</text>
</comment>
<dbReference type="NCBIfam" id="NF004281">
    <property type="entry name" value="PRK05690.1"/>
    <property type="match status" value="1"/>
</dbReference>
<sequence>MLTLSDQELLRYDRQITLHGFDIDKQQILKNSTALIIGLGGLGCAAAVYLAASGIGKLTLIDFDTISASNLNRQILYTQQSINQYKVEVAKQALCNINADMIIETINQKLSDNELISLIKQHNIVIDCTDNLTSREQINRCCFLEKKPLISGAAIRMEGLLTVFNYQDNQPCYQCLSQLFGQNQLTCIEAGVMAPLVGMFGSMQALEAIKVLTHYGKPLIGRVLMIDTMTMEFNQVIFTKQTNCIVCGNQHAKQDLKCK</sequence>
<keyword evidence="14" id="KW-0472">Membrane</keyword>
<dbReference type="AlphaFoldDB" id="A0A242NV44"/>
<dbReference type="GO" id="GO:0005524">
    <property type="term" value="F:ATP binding"/>
    <property type="evidence" value="ECO:0007669"/>
    <property type="project" value="UniProtKB-KW"/>
</dbReference>
<keyword evidence="5" id="KW-0067">ATP-binding</keyword>
<dbReference type="GO" id="GO:0004792">
    <property type="term" value="F:thiosulfate-cyanide sulfurtransferase activity"/>
    <property type="evidence" value="ECO:0007669"/>
    <property type="project" value="TreeGrafter"/>
</dbReference>
<keyword evidence="3 16" id="KW-0808">Transferase</keyword>
<dbReference type="RefSeq" id="WP_086320440.1">
    <property type="nucleotide sequence ID" value="NZ_NASK01000091.1"/>
</dbReference>
<evidence type="ECO:0000313" key="17">
    <source>
        <dbReference type="Proteomes" id="UP000194968"/>
    </source>
</evidence>
<comment type="subunit">
    <text evidence="8">Homodimer. Forms a stable heterotetrameric complex of 2 MoeB and 2 MoaD during adenylation of MoaD.</text>
</comment>
<evidence type="ECO:0000256" key="4">
    <source>
        <dbReference type="ARBA" id="ARBA00022741"/>
    </source>
</evidence>
<comment type="caution">
    <text evidence="16">The sequence shown here is derived from an EMBL/GenBank/DDBJ whole genome shotgun (WGS) entry which is preliminary data.</text>
</comment>
<dbReference type="InterPro" id="IPR035985">
    <property type="entry name" value="Ubiquitin-activating_enz"/>
</dbReference>
<dbReference type="CDD" id="cd00757">
    <property type="entry name" value="ThiF_MoeB_HesA_family"/>
    <property type="match status" value="1"/>
</dbReference>
<dbReference type="InterPro" id="IPR045886">
    <property type="entry name" value="ThiF/MoeB/HesA"/>
</dbReference>
<evidence type="ECO:0000256" key="14">
    <source>
        <dbReference type="SAM" id="Phobius"/>
    </source>
</evidence>
<evidence type="ECO:0000256" key="8">
    <source>
        <dbReference type="ARBA" id="ARBA00063809"/>
    </source>
</evidence>
<dbReference type="FunFam" id="3.40.50.720:FF:000033">
    <property type="entry name" value="Adenylyltransferase and sulfurtransferase MOCS3"/>
    <property type="match status" value="1"/>
</dbReference>
<evidence type="ECO:0000313" key="16">
    <source>
        <dbReference type="EMBL" id="OTQ49941.1"/>
    </source>
</evidence>
<keyword evidence="14" id="KW-0812">Transmembrane</keyword>
<dbReference type="GO" id="GO:0008146">
    <property type="term" value="F:sulfotransferase activity"/>
    <property type="evidence" value="ECO:0007669"/>
    <property type="project" value="TreeGrafter"/>
</dbReference>
<keyword evidence="4" id="KW-0547">Nucleotide-binding</keyword>
<comment type="similarity">
    <text evidence="2">Belongs to the HesA/MoeB/ThiF family.</text>
</comment>
<comment type="catalytic activity">
    <reaction evidence="6">
        <text>[molybdopterin-synthase sulfur-carrier protein]-C-terminal Gly-Gly + ATP + H(+) = [molybdopterin-synthase sulfur-carrier protein]-C-terminal Gly-Gly-AMP + diphosphate</text>
        <dbReference type="Rhea" id="RHEA:43616"/>
        <dbReference type="Rhea" id="RHEA-COMP:12159"/>
        <dbReference type="Rhea" id="RHEA-COMP:12202"/>
        <dbReference type="ChEBI" id="CHEBI:15378"/>
        <dbReference type="ChEBI" id="CHEBI:30616"/>
        <dbReference type="ChEBI" id="CHEBI:33019"/>
        <dbReference type="ChEBI" id="CHEBI:90618"/>
        <dbReference type="ChEBI" id="CHEBI:90778"/>
        <dbReference type="EC" id="2.7.7.80"/>
    </reaction>
</comment>
<dbReference type="Proteomes" id="UP000194968">
    <property type="component" value="Unassembled WGS sequence"/>
</dbReference>
<evidence type="ECO:0000256" key="6">
    <source>
        <dbReference type="ARBA" id="ARBA00052218"/>
    </source>
</evidence>
<evidence type="ECO:0000256" key="1">
    <source>
        <dbReference type="ARBA" id="ARBA00005046"/>
    </source>
</evidence>
<dbReference type="GO" id="GO:0008641">
    <property type="term" value="F:ubiquitin-like modifier activating enzyme activity"/>
    <property type="evidence" value="ECO:0007669"/>
    <property type="project" value="InterPro"/>
</dbReference>
<feature type="domain" description="THIF-type NAD/FAD binding fold" evidence="15">
    <location>
        <begin position="12"/>
        <end position="244"/>
    </location>
</feature>
<organism evidence="16 17">
    <name type="scientific">Gilliamella apis</name>
    <dbReference type="NCBI Taxonomy" id="1970738"/>
    <lineage>
        <taxon>Bacteria</taxon>
        <taxon>Pseudomonadati</taxon>
        <taxon>Pseudomonadota</taxon>
        <taxon>Gammaproteobacteria</taxon>
        <taxon>Orbales</taxon>
        <taxon>Orbaceae</taxon>
        <taxon>Gilliamella</taxon>
    </lineage>
</organism>
<keyword evidence="16" id="KW-0548">Nucleotidyltransferase</keyword>
<evidence type="ECO:0000256" key="2">
    <source>
        <dbReference type="ARBA" id="ARBA00009919"/>
    </source>
</evidence>
<accession>A0A242NV44</accession>
<dbReference type="EC" id="2.7.7.80" evidence="9"/>
<gene>
    <name evidence="16" type="ORF">B6D06_05490</name>
</gene>
<evidence type="ECO:0000256" key="10">
    <source>
        <dbReference type="ARBA" id="ARBA00073635"/>
    </source>
</evidence>
<evidence type="ECO:0000256" key="11">
    <source>
        <dbReference type="ARBA" id="ARBA00075110"/>
    </source>
</evidence>
<evidence type="ECO:0000259" key="15">
    <source>
        <dbReference type="Pfam" id="PF00899"/>
    </source>
</evidence>
<dbReference type="Pfam" id="PF00899">
    <property type="entry name" value="ThiF"/>
    <property type="match status" value="1"/>
</dbReference>